<evidence type="ECO:0000259" key="1">
    <source>
        <dbReference type="Pfam" id="PF00078"/>
    </source>
</evidence>
<dbReference type="Proteomes" id="UP000288805">
    <property type="component" value="Unassembled WGS sequence"/>
</dbReference>
<dbReference type="InterPro" id="IPR036691">
    <property type="entry name" value="Endo/exonu/phosph_ase_sf"/>
</dbReference>
<dbReference type="PANTHER" id="PTHR46890">
    <property type="entry name" value="NON-LTR RETROLELEMENT REVERSE TRANSCRIPTASE-LIKE PROTEIN-RELATED"/>
    <property type="match status" value="1"/>
</dbReference>
<dbReference type="SUPFAM" id="SSF56219">
    <property type="entry name" value="DNase I-like"/>
    <property type="match status" value="1"/>
</dbReference>
<organism evidence="2 3">
    <name type="scientific">Vitis vinifera</name>
    <name type="common">Grape</name>
    <dbReference type="NCBI Taxonomy" id="29760"/>
    <lineage>
        <taxon>Eukaryota</taxon>
        <taxon>Viridiplantae</taxon>
        <taxon>Streptophyta</taxon>
        <taxon>Embryophyta</taxon>
        <taxon>Tracheophyta</taxon>
        <taxon>Spermatophyta</taxon>
        <taxon>Magnoliopsida</taxon>
        <taxon>eudicotyledons</taxon>
        <taxon>Gunneridae</taxon>
        <taxon>Pentapetalae</taxon>
        <taxon>rosids</taxon>
        <taxon>Vitales</taxon>
        <taxon>Vitaceae</taxon>
        <taxon>Viteae</taxon>
        <taxon>Vitis</taxon>
    </lineage>
</organism>
<comment type="caution">
    <text evidence="2">The sequence shown here is derived from an EMBL/GenBank/DDBJ whole genome shotgun (WGS) entry which is preliminary data.</text>
</comment>
<dbReference type="PANTHER" id="PTHR46890:SF50">
    <property type="entry name" value="RNA-DIRECTED DNA POLYMERASE, EUKARYOTA, REVERSE TRANSCRIPTASE ZINC-BINDING DOMAIN PROTEIN-RELATED"/>
    <property type="match status" value="1"/>
</dbReference>
<dbReference type="InterPro" id="IPR052343">
    <property type="entry name" value="Retrotransposon-Effector_Assoc"/>
</dbReference>
<dbReference type="SUPFAM" id="SSF56672">
    <property type="entry name" value="DNA/RNA polymerases"/>
    <property type="match status" value="1"/>
</dbReference>
<protein>
    <submittedName>
        <fullName evidence="2">Putative ribonuclease H protein</fullName>
    </submittedName>
</protein>
<dbReference type="AlphaFoldDB" id="A0A438F0J9"/>
<dbReference type="InterPro" id="IPR043502">
    <property type="entry name" value="DNA/RNA_pol_sf"/>
</dbReference>
<gene>
    <name evidence="2" type="primary">VvCHDh000004_1041</name>
    <name evidence="2" type="ORF">CK203_083779</name>
</gene>
<accession>A0A438F0J9</accession>
<evidence type="ECO:0000313" key="2">
    <source>
        <dbReference type="EMBL" id="RVW53466.1"/>
    </source>
</evidence>
<feature type="domain" description="Reverse transcriptase" evidence="1">
    <location>
        <begin position="390"/>
        <end position="450"/>
    </location>
</feature>
<evidence type="ECO:0000313" key="3">
    <source>
        <dbReference type="Proteomes" id="UP000288805"/>
    </source>
</evidence>
<dbReference type="EMBL" id="QGNW01001145">
    <property type="protein sequence ID" value="RVW53466.1"/>
    <property type="molecule type" value="Genomic_DNA"/>
</dbReference>
<dbReference type="CDD" id="cd01650">
    <property type="entry name" value="RT_nLTR_like"/>
    <property type="match status" value="1"/>
</dbReference>
<dbReference type="Gene3D" id="3.60.10.10">
    <property type="entry name" value="Endonuclease/exonuclease/phosphatase"/>
    <property type="match status" value="1"/>
</dbReference>
<dbReference type="Pfam" id="PF00078">
    <property type="entry name" value="RVT_1"/>
    <property type="match status" value="1"/>
</dbReference>
<dbReference type="InterPro" id="IPR000477">
    <property type="entry name" value="RT_dom"/>
</dbReference>
<sequence length="867" mass="99440">MQVMSKRVVRSLGPRRFLDWRALNAMGSAGGVLICWDKRSLEILDWEEGQFSISCRFRNVGDGVVWVFTGVYGPFSREERECLWEENGAIRGLWEERWCLGDDFNTILYQSERSRNGRITSAMRRFAQIINDLGLVDIPLQGGSFTWSGGLNNQSWARFENMWLKVEGFKDLIGGWWQGIVVRGNPSYRLTVKLKELKQNLKIWNREVLGSLERNKAEALKQVELWDLVEGERSLTEEELSRKKKAKEGYAKWVSLEETHWRQLSRELWLREGDRNTGYFHRMANAHRRVNFLNKIKINGVRLSKEQEVREGIANAYQQLLSDSFGWKADIGALMRMNRDKALGPDRFTVAFWQNCWETVKKEVLDMFKEFHEQNSFIKSLNNTFLVFLPKKGGAEDLGDYRPISLLGGLYKLLAKVLANRLKKVIGKVVSPNQNAFIKGRQILDVSLIANEVMQKMGFGPKWLGWMWSCISTAKFSVLVNGVPIGFFSSSKGLHQGDPLSPYLFVMGMEVLSVLITRAVEGGFISGCSIWRAASWLKINLDKSEIIPVGEVEEVNKMVVEIGCRVGQLSAVYLGLPLGTPNKATSVWDEVKEKSTLASIPLYQMSLFCMPKSVARRLEKLQRDFLWGGANGEKKTHLVKWEVVCADKEKGGLGLRKLACLNKALLGKWIWRFAYVKEDLWKKVLEAKYGQEEFGWRTRKANGVGKGNKIIFWTDPWCGNNVLYQSFPNLFAMTAQRNATVEEMWDQNFGQGGWNLRFLRAFNDWELDTVGNLLVVLREHRVTLEEDSVIWKEGRDGLFRVKRGYSWQAILSPSSRIAIYGWIEFQPKLFFLHGKPLGGRFSLLIGFREEGDSSLTAVFCVVVKRKR</sequence>
<reference evidence="2 3" key="1">
    <citation type="journal article" date="2018" name="PLoS Genet.">
        <title>Population sequencing reveals clonal diversity and ancestral inbreeding in the grapevine cultivar Chardonnay.</title>
        <authorList>
            <person name="Roach M.J."/>
            <person name="Johnson D.L."/>
            <person name="Bohlmann J."/>
            <person name="van Vuuren H.J."/>
            <person name="Jones S.J."/>
            <person name="Pretorius I.S."/>
            <person name="Schmidt S.A."/>
            <person name="Borneman A.R."/>
        </authorList>
    </citation>
    <scope>NUCLEOTIDE SEQUENCE [LARGE SCALE GENOMIC DNA]</scope>
    <source>
        <strain evidence="3">cv. Chardonnay</strain>
        <tissue evidence="2">Leaf</tissue>
    </source>
</reference>
<proteinExistence type="predicted"/>
<name>A0A438F0J9_VITVI</name>